<dbReference type="Pfam" id="PF00460">
    <property type="entry name" value="Flg_bb_rod"/>
    <property type="match status" value="1"/>
</dbReference>
<dbReference type="Proteomes" id="UP000321776">
    <property type="component" value="Unassembled WGS sequence"/>
</dbReference>
<dbReference type="InterPro" id="IPR037925">
    <property type="entry name" value="FlgE/F/G-like"/>
</dbReference>
<dbReference type="InterPro" id="IPR020013">
    <property type="entry name" value="Flagellar_FlgE/F/G"/>
</dbReference>
<gene>
    <name evidence="10" type="primary">flgG</name>
    <name evidence="10" type="ORF">FRZ40_11865</name>
    <name evidence="9" type="ORF">V4C56_03300</name>
</gene>
<dbReference type="EMBL" id="VOQS01000001">
    <property type="protein sequence ID" value="TXC88220.1"/>
    <property type="molecule type" value="Genomic_DNA"/>
</dbReference>
<feature type="domain" description="Flagellar basal body rod protein N-terminal" evidence="6">
    <location>
        <begin position="5"/>
        <end position="35"/>
    </location>
</feature>
<dbReference type="PANTHER" id="PTHR30435">
    <property type="entry name" value="FLAGELLAR PROTEIN"/>
    <property type="match status" value="1"/>
</dbReference>
<comment type="similarity">
    <text evidence="2 5">Belongs to the flagella basal body rod proteins family.</text>
</comment>
<accession>A0A5C6VTF0</accession>
<dbReference type="PANTHER" id="PTHR30435:SF19">
    <property type="entry name" value="FLAGELLAR BASAL-BODY ROD PROTEIN FLGG"/>
    <property type="match status" value="1"/>
</dbReference>
<reference evidence="10" key="2">
    <citation type="submission" date="2019-08" db="EMBL/GenBank/DDBJ databases">
        <authorList>
            <person name="Im W.-T."/>
        </authorList>
    </citation>
    <scope>NUCLEOTIDE SEQUENCE</scope>
    <source>
        <strain evidence="10">NF 2-5-3</strain>
    </source>
</reference>
<reference evidence="9 12" key="3">
    <citation type="submission" date="2024-01" db="EMBL/GenBank/DDBJ databases">
        <title>The diversity of rhizobia nodulating Mimosa spp. in eleven states of Brazil covering several biomes is determined by host plant, location, and edaphic factors.</title>
        <authorList>
            <person name="Rouws L."/>
            <person name="Barauna A."/>
            <person name="Beukes C."/>
            <person name="De Faria S.M."/>
            <person name="Gross E."/>
            <person name="Dos Reis Junior F.B."/>
            <person name="Simon M."/>
            <person name="Maluk M."/>
            <person name="Odee D.W."/>
            <person name="Kenicer G."/>
            <person name="Young J.P.W."/>
            <person name="Reis V.M."/>
            <person name="Zilli J."/>
            <person name="James E.K."/>
        </authorList>
    </citation>
    <scope>NUCLEOTIDE SEQUENCE [LARGE SCALE GENOMIC DNA]</scope>
    <source>
        <strain evidence="9 12">JPY530</strain>
    </source>
</reference>
<dbReference type="AlphaFoldDB" id="A0A5C6VTF0"/>
<feature type="domain" description="Flagellar basal-body/hook protein C-terminal" evidence="7">
    <location>
        <begin position="216"/>
        <end position="260"/>
    </location>
</feature>
<dbReference type="PROSITE" id="PS00588">
    <property type="entry name" value="FLAGELLA_BB_ROD"/>
    <property type="match status" value="1"/>
</dbReference>
<sequence length="262" mass="27531">MNRSLYIAATGMNAQQAQMDTISNNLANVSTNGFKGSRAVFEDLLYQTIRQPGANSTQQTELPSGIQLGTGVQQVATERLYTQGNLQQTGNSKDVAINGQGFFQVQMPDGTTAYTRDGSFQTNSQGQLVTSSGYQVLPAITIPQNATSLTIGSDGVVSVTTAGSTATTQIGSLQIATFINPTGLDAKGENLFAETTSSGTPNVATPGLNGAGTLNQGYVEASNVNVVQELVNMIQTQRAYEINSKAVTTSDQMLQTLSQMPV</sequence>
<evidence type="ECO:0000313" key="12">
    <source>
        <dbReference type="Proteomes" id="UP001481677"/>
    </source>
</evidence>
<dbReference type="InterPro" id="IPR053967">
    <property type="entry name" value="LlgE_F_G-like_D1"/>
</dbReference>
<evidence type="ECO:0000313" key="9">
    <source>
        <dbReference type="EMBL" id="MEM5338649.1"/>
    </source>
</evidence>
<dbReference type="Pfam" id="PF06429">
    <property type="entry name" value="Flg_bbr_C"/>
    <property type="match status" value="1"/>
</dbReference>
<keyword evidence="3 5" id="KW-0975">Bacterial flagellum</keyword>
<evidence type="ECO:0000256" key="5">
    <source>
        <dbReference type="RuleBase" id="RU362116"/>
    </source>
</evidence>
<dbReference type="NCBIfam" id="TIGR02488">
    <property type="entry name" value="flgG_G_neg"/>
    <property type="match status" value="1"/>
</dbReference>
<dbReference type="GO" id="GO:0009426">
    <property type="term" value="C:bacterial-type flagellum basal body, distal rod"/>
    <property type="evidence" value="ECO:0007669"/>
    <property type="project" value="UniProtKB-UniRule"/>
</dbReference>
<evidence type="ECO:0000259" key="6">
    <source>
        <dbReference type="Pfam" id="PF00460"/>
    </source>
</evidence>
<keyword evidence="10" id="KW-0969">Cilium</keyword>
<dbReference type="InterPro" id="IPR012834">
    <property type="entry name" value="FlgG_G_neg"/>
</dbReference>
<dbReference type="RefSeq" id="WP_012402302.1">
    <property type="nucleotide sequence ID" value="NZ_JAZHFZ010000002.1"/>
</dbReference>
<evidence type="ECO:0000259" key="8">
    <source>
        <dbReference type="Pfam" id="PF22692"/>
    </source>
</evidence>
<feature type="domain" description="Flagellar hook protein FlgE/F/G-like D1" evidence="8">
    <location>
        <begin position="96"/>
        <end position="159"/>
    </location>
</feature>
<dbReference type="InterPro" id="IPR019776">
    <property type="entry name" value="Flagellar_basal_body_rod_CS"/>
</dbReference>
<dbReference type="InterPro" id="IPR001444">
    <property type="entry name" value="Flag_bb_rod_N"/>
</dbReference>
<dbReference type="InterPro" id="IPR010930">
    <property type="entry name" value="Flg_bb/hook_C_dom"/>
</dbReference>
<dbReference type="Pfam" id="PF22692">
    <property type="entry name" value="LlgE_F_G_D1"/>
    <property type="match status" value="1"/>
</dbReference>
<organism evidence="10 11">
    <name type="scientific">Paraburkholderia azotifigens</name>
    <dbReference type="NCBI Taxonomy" id="2057004"/>
    <lineage>
        <taxon>Bacteria</taxon>
        <taxon>Pseudomonadati</taxon>
        <taxon>Pseudomonadota</taxon>
        <taxon>Betaproteobacteria</taxon>
        <taxon>Burkholderiales</taxon>
        <taxon>Burkholderiaceae</taxon>
        <taxon>Paraburkholderia</taxon>
    </lineage>
</organism>
<dbReference type="Proteomes" id="UP001481677">
    <property type="component" value="Unassembled WGS sequence"/>
</dbReference>
<comment type="subunit">
    <text evidence="4 5">The basal body constitutes a major portion of the flagellar organelle and consists of four rings (L,P,S, and M) mounted on a central rod. The rod consists of about 26 subunits of FlgG in the distal portion, and FlgB, FlgC and FlgF are thought to build up the proximal portion of the rod with about 6 subunits each.</text>
</comment>
<evidence type="ECO:0000256" key="3">
    <source>
        <dbReference type="ARBA" id="ARBA00023143"/>
    </source>
</evidence>
<dbReference type="InterPro" id="IPR012836">
    <property type="entry name" value="FlgF"/>
</dbReference>
<dbReference type="EMBL" id="JAZHGA010000002">
    <property type="protein sequence ID" value="MEM5338649.1"/>
    <property type="molecule type" value="Genomic_DNA"/>
</dbReference>
<evidence type="ECO:0000313" key="11">
    <source>
        <dbReference type="Proteomes" id="UP000321776"/>
    </source>
</evidence>
<protein>
    <recommendedName>
        <fullName evidence="5">Flagellar basal-body rod protein FlgF</fullName>
    </recommendedName>
    <alternativeName>
        <fullName evidence="5">Distal rod protein</fullName>
    </alternativeName>
    <alternativeName>
        <fullName evidence="5">Flagellar basal-body rod protein FlgG</fullName>
    </alternativeName>
</protein>
<dbReference type="SUPFAM" id="SSF117143">
    <property type="entry name" value="Flagellar hook protein flgE"/>
    <property type="match status" value="1"/>
</dbReference>
<evidence type="ECO:0000313" key="10">
    <source>
        <dbReference type="EMBL" id="TXC88220.1"/>
    </source>
</evidence>
<comment type="subunit">
    <text evidence="5">The basal body constitutes a major portion of the flagellar organelle and consists of five rings (E,L,P,S, and M) mounted on a central rod. The rod consists of about 26 subunits of FlgG in the distal portion, and FlgB, FlgC and FlgF are thought to build up the proximal portion of the rod with about 6 subunits each.</text>
</comment>
<evidence type="ECO:0000256" key="1">
    <source>
        <dbReference type="ARBA" id="ARBA00004117"/>
    </source>
</evidence>
<keyword evidence="10" id="KW-0282">Flagellum</keyword>
<reference evidence="10 11" key="1">
    <citation type="journal article" date="2018" name="Int. J. Syst. Evol. Microbiol.">
        <title>Paraburkholderia azotifigens sp. nov., a nitrogen-fixing bacterium isolated from paddy soil.</title>
        <authorList>
            <person name="Choi G.M."/>
            <person name="Im W.T."/>
        </authorList>
    </citation>
    <scope>NUCLEOTIDE SEQUENCE [LARGE SCALE GENOMIC DNA]</scope>
    <source>
        <strain evidence="10 11">NF 2-5-3</strain>
    </source>
</reference>
<evidence type="ECO:0000256" key="4">
    <source>
        <dbReference type="ARBA" id="ARBA00025933"/>
    </source>
</evidence>
<comment type="caution">
    <text evidence="10">The sequence shown here is derived from an EMBL/GenBank/DDBJ whole genome shotgun (WGS) entry which is preliminary data.</text>
</comment>
<dbReference type="NCBIfam" id="TIGR03506">
    <property type="entry name" value="FlgEFG_subfam"/>
    <property type="match status" value="2"/>
</dbReference>
<proteinExistence type="inferred from homology"/>
<keyword evidence="12" id="KW-1185">Reference proteome</keyword>
<dbReference type="NCBIfam" id="TIGR02490">
    <property type="entry name" value="flgF"/>
    <property type="match status" value="1"/>
</dbReference>
<name>A0A5C6VTF0_9BURK</name>
<evidence type="ECO:0000256" key="2">
    <source>
        <dbReference type="ARBA" id="ARBA00009677"/>
    </source>
</evidence>
<dbReference type="GO" id="GO:0071978">
    <property type="term" value="P:bacterial-type flagellum-dependent swarming motility"/>
    <property type="evidence" value="ECO:0007669"/>
    <property type="project" value="TreeGrafter"/>
</dbReference>
<keyword evidence="10" id="KW-0966">Cell projection</keyword>
<evidence type="ECO:0000259" key="7">
    <source>
        <dbReference type="Pfam" id="PF06429"/>
    </source>
</evidence>
<comment type="subcellular location">
    <subcellularLocation>
        <location evidence="1 5">Bacterial flagellum basal body</location>
    </subcellularLocation>
</comment>